<dbReference type="InterPro" id="IPR005804">
    <property type="entry name" value="FA_desaturase_dom"/>
</dbReference>
<organism evidence="3 4">
    <name type="scientific">Oceanicola granulosus (strain ATCC BAA-861 / DSM 15982 / KCTC 12143 / HTCC2516)</name>
    <dbReference type="NCBI Taxonomy" id="314256"/>
    <lineage>
        <taxon>Bacteria</taxon>
        <taxon>Pseudomonadati</taxon>
        <taxon>Pseudomonadota</taxon>
        <taxon>Alphaproteobacteria</taxon>
        <taxon>Rhodobacterales</taxon>
        <taxon>Roseobacteraceae</taxon>
        <taxon>Oceanicola</taxon>
    </lineage>
</organism>
<evidence type="ECO:0000313" key="3">
    <source>
        <dbReference type="EMBL" id="EAR50631.1"/>
    </source>
</evidence>
<keyword evidence="4" id="KW-1185">Reference proteome</keyword>
<protein>
    <submittedName>
        <fullName evidence="3">Fatty acid desaturase family protein</fullName>
    </submittedName>
</protein>
<sequence>MQPGRSYVSPDEIRALSARSDLWGVALLVHCWGMIAGAVALFALWPNPLTFLLAVALIGSRQLGLAILMHEAAHNALFANRRLNEWAGEWLCGRPILADLPAYRRYHLQHHRFTQTDADPDLALSSSYPTTRASMARKLLRDLTGRTGLKLMAIRLAYHLRLAGEAEDDPAELDLTIGYFVRQLNRGLLANAVIFALLWAAGAWWWYLAFWLLPLLTWFQLVLRVRNIAEHGAVERSEDPFRNVRTTRANWLERTFFAPYWVNWHLEHHLVMHIPARNLPRLHALLVARGLGPRMTTARGYGEVLRLAAARPA</sequence>
<feature type="transmembrane region" description="Helical" evidence="1">
    <location>
        <begin position="188"/>
        <end position="207"/>
    </location>
</feature>
<name>Q2CD47_OCEGH</name>
<dbReference type="CDD" id="cd03510">
    <property type="entry name" value="Rhizobitoxine-FADS-like"/>
    <property type="match status" value="1"/>
</dbReference>
<dbReference type="Pfam" id="PF00487">
    <property type="entry name" value="FA_desaturase"/>
    <property type="match status" value="1"/>
</dbReference>
<dbReference type="GO" id="GO:0016717">
    <property type="term" value="F:oxidoreductase activity, acting on paired donors, with oxidation of a pair of donors resulting in the reduction of molecular oxygen to two molecules of water"/>
    <property type="evidence" value="ECO:0007669"/>
    <property type="project" value="TreeGrafter"/>
</dbReference>
<keyword evidence="1" id="KW-1133">Transmembrane helix</keyword>
<evidence type="ECO:0000256" key="1">
    <source>
        <dbReference type="SAM" id="Phobius"/>
    </source>
</evidence>
<dbReference type="Proteomes" id="UP000003635">
    <property type="component" value="Unassembled WGS sequence"/>
</dbReference>
<dbReference type="eggNOG" id="COG3239">
    <property type="taxonomic scope" value="Bacteria"/>
</dbReference>
<evidence type="ECO:0000313" key="4">
    <source>
        <dbReference type="Proteomes" id="UP000003635"/>
    </source>
</evidence>
<keyword evidence="1" id="KW-0472">Membrane</keyword>
<reference evidence="3 4" key="1">
    <citation type="journal article" date="2010" name="J. Bacteriol.">
        <title>Genome sequences of Oceanicola granulosus HTCC2516(T) and Oceanicola batsensis HTCC2597(TDelta).</title>
        <authorList>
            <person name="Thrash J.C."/>
            <person name="Cho J.C."/>
            <person name="Vergin K.L."/>
            <person name="Giovannoni S.J."/>
        </authorList>
    </citation>
    <scope>NUCLEOTIDE SEQUENCE [LARGE SCALE GENOMIC DNA]</scope>
    <source>
        <strain evidence="4">ATCC BAA-861 / DSM 15982 / KCTC 12143 / HTCC2516</strain>
    </source>
</reference>
<dbReference type="InterPro" id="IPR012171">
    <property type="entry name" value="Fatty_acid_desaturase"/>
</dbReference>
<gene>
    <name evidence="3" type="ORF">OG2516_12306</name>
</gene>
<dbReference type="HOGENOM" id="CLU_052920_2_0_5"/>
<dbReference type="RefSeq" id="WP_007255979.1">
    <property type="nucleotide sequence ID" value="NZ_CH724107.1"/>
</dbReference>
<feature type="domain" description="Fatty acid desaturase" evidence="2">
    <location>
        <begin position="48"/>
        <end position="286"/>
    </location>
</feature>
<feature type="transmembrane region" description="Helical" evidence="1">
    <location>
        <begin position="21"/>
        <end position="45"/>
    </location>
</feature>
<proteinExistence type="predicted"/>
<dbReference type="EMBL" id="AAOT01000025">
    <property type="protein sequence ID" value="EAR50631.1"/>
    <property type="molecule type" value="Genomic_DNA"/>
</dbReference>
<accession>Q2CD47</accession>
<dbReference type="GO" id="GO:0016020">
    <property type="term" value="C:membrane"/>
    <property type="evidence" value="ECO:0007669"/>
    <property type="project" value="TreeGrafter"/>
</dbReference>
<keyword evidence="1" id="KW-0812">Transmembrane</keyword>
<dbReference type="GO" id="GO:0008610">
    <property type="term" value="P:lipid biosynthetic process"/>
    <property type="evidence" value="ECO:0007669"/>
    <property type="project" value="UniProtKB-ARBA"/>
</dbReference>
<dbReference type="OrthoDB" id="9792534at2"/>
<feature type="transmembrane region" description="Helical" evidence="1">
    <location>
        <begin position="51"/>
        <end position="73"/>
    </location>
</feature>
<dbReference type="AlphaFoldDB" id="Q2CD47"/>
<evidence type="ECO:0000259" key="2">
    <source>
        <dbReference type="Pfam" id="PF00487"/>
    </source>
</evidence>
<dbReference type="STRING" id="314256.OG2516_12306"/>
<dbReference type="PANTHER" id="PTHR19353">
    <property type="entry name" value="FATTY ACID DESATURASE 2"/>
    <property type="match status" value="1"/>
</dbReference>
<comment type="caution">
    <text evidence="3">The sequence shown here is derived from an EMBL/GenBank/DDBJ whole genome shotgun (WGS) entry which is preliminary data.</text>
</comment>
<dbReference type="PANTHER" id="PTHR19353:SF19">
    <property type="entry name" value="DELTA(5) FATTY ACID DESATURASE C-RELATED"/>
    <property type="match status" value="1"/>
</dbReference>